<sequence length="566" mass="64463">MYRSQIAPLGDAHLPQRNTAHAHRTGPLGAPLKDKSLAPMRPLDFNQLTPIQKMQRYAQNETSTVVFLFVWLLSQFLIFGFAFVNYKYNGEFSTVRKALGMSFLMARGTSLPIEINTAVILLPMCRSIISLLRSTPLSHVIPFDKNKTFHKLTAWTILFFSLVHTIAHFVNFYKLQFLPDGRSWFFYTFATGPGLTGVLMLVALLAISATSITSVRRKNFELFWYTHHLFALYFMMYSIHGGFCLIKRDHPPYCAGASFWKYWTLSGILYLYERVMREWRGSQNTSITRVVLHPSRVVEVQFKKDGFKMRAGQYIFLCCPDVSLHQWHPFTLTSAPEDDYGSVHIRMAGDFTKSFASRLGCDLGAKAPQASSDEGLDRALPSIMIDGPFGSASEDVFNYEVSVLVGAGIGVTPFASILRSIWYRLYTPSKQTRLCKVYFFWICRDKEAFEWFQSLLSVIEQEDTSHIIEINTFLTGKLQGDEILNLTLNYEAGKEDALTGLRSPTQFGRPNFGQIFHTLTQQHRATDVGVFFCGPKPLSKSLHLYCNQFSQVGSDGTKFHYNKENF</sequence>
<accession>A0ACC2TGD1</accession>
<evidence type="ECO:0000313" key="2">
    <source>
        <dbReference type="Proteomes" id="UP001165960"/>
    </source>
</evidence>
<proteinExistence type="predicted"/>
<organism evidence="1 2">
    <name type="scientific">Entomophthora muscae</name>
    <dbReference type="NCBI Taxonomy" id="34485"/>
    <lineage>
        <taxon>Eukaryota</taxon>
        <taxon>Fungi</taxon>
        <taxon>Fungi incertae sedis</taxon>
        <taxon>Zoopagomycota</taxon>
        <taxon>Entomophthoromycotina</taxon>
        <taxon>Entomophthoromycetes</taxon>
        <taxon>Entomophthorales</taxon>
        <taxon>Entomophthoraceae</taxon>
        <taxon>Entomophthora</taxon>
    </lineage>
</organism>
<dbReference type="Proteomes" id="UP001165960">
    <property type="component" value="Unassembled WGS sequence"/>
</dbReference>
<gene>
    <name evidence="1" type="ORF">DSO57_1013152</name>
</gene>
<comment type="caution">
    <text evidence="1">The sequence shown here is derived from an EMBL/GenBank/DDBJ whole genome shotgun (WGS) entry which is preliminary data.</text>
</comment>
<name>A0ACC2TGD1_9FUNG</name>
<protein>
    <submittedName>
        <fullName evidence="1">Uncharacterized protein</fullName>
    </submittedName>
</protein>
<dbReference type="EMBL" id="QTSX02002888">
    <property type="protein sequence ID" value="KAJ9073729.1"/>
    <property type="molecule type" value="Genomic_DNA"/>
</dbReference>
<keyword evidence="2" id="KW-1185">Reference proteome</keyword>
<evidence type="ECO:0000313" key="1">
    <source>
        <dbReference type="EMBL" id="KAJ9073729.1"/>
    </source>
</evidence>
<reference evidence="1" key="1">
    <citation type="submission" date="2022-04" db="EMBL/GenBank/DDBJ databases">
        <title>Genome of the entomopathogenic fungus Entomophthora muscae.</title>
        <authorList>
            <person name="Elya C."/>
            <person name="Lovett B.R."/>
            <person name="Lee E."/>
            <person name="Macias A.M."/>
            <person name="Hajek A.E."/>
            <person name="De Bivort B.L."/>
            <person name="Kasson M.T."/>
            <person name="De Fine Licht H.H."/>
            <person name="Stajich J.E."/>
        </authorList>
    </citation>
    <scope>NUCLEOTIDE SEQUENCE</scope>
    <source>
        <strain evidence="1">Berkeley</strain>
    </source>
</reference>